<dbReference type="EC" id="4.2.-.-" evidence="1"/>
<dbReference type="PANTHER" id="PTHR30143">
    <property type="entry name" value="ACID HYDRATASE"/>
    <property type="match status" value="1"/>
</dbReference>
<dbReference type="SUPFAM" id="SSF56529">
    <property type="entry name" value="FAH"/>
    <property type="match status" value="1"/>
</dbReference>
<gene>
    <name evidence="1" type="ORF">FM105_01360</name>
</gene>
<keyword evidence="2" id="KW-1185">Reference proteome</keyword>
<dbReference type="Proteomes" id="UP000196581">
    <property type="component" value="Unassembled WGS sequence"/>
</dbReference>
<dbReference type="GO" id="GO:0008684">
    <property type="term" value="F:2-oxopent-4-enoate hydratase activity"/>
    <property type="evidence" value="ECO:0007669"/>
    <property type="project" value="TreeGrafter"/>
</dbReference>
<dbReference type="GO" id="GO:0005737">
    <property type="term" value="C:cytoplasm"/>
    <property type="evidence" value="ECO:0007669"/>
    <property type="project" value="TreeGrafter"/>
</dbReference>
<dbReference type="InterPro" id="IPR050772">
    <property type="entry name" value="Hydratase-Decarb/MhpD_sf"/>
</dbReference>
<dbReference type="Gene3D" id="3.90.850.10">
    <property type="entry name" value="Fumarylacetoacetase-like, C-terminal domain"/>
    <property type="match status" value="1"/>
</dbReference>
<organism evidence="1 2">
    <name type="scientific">Brevibacterium yomogidense</name>
    <dbReference type="NCBI Taxonomy" id="946573"/>
    <lineage>
        <taxon>Bacteria</taxon>
        <taxon>Bacillati</taxon>
        <taxon>Actinomycetota</taxon>
        <taxon>Actinomycetes</taxon>
        <taxon>Micrococcales</taxon>
        <taxon>Brevibacteriaceae</taxon>
        <taxon>Brevibacterium</taxon>
    </lineage>
</organism>
<dbReference type="InterPro" id="IPR036663">
    <property type="entry name" value="Fumarylacetoacetase_C_sf"/>
</dbReference>
<dbReference type="AlphaFoldDB" id="A0A1X6WVG3"/>
<evidence type="ECO:0000313" key="2">
    <source>
        <dbReference type="Proteomes" id="UP000196581"/>
    </source>
</evidence>
<accession>A0A1X6WVG3</accession>
<keyword evidence="1" id="KW-0456">Lyase</keyword>
<dbReference type="EMBL" id="FWFF01000001">
    <property type="protein sequence ID" value="SLM89299.1"/>
    <property type="molecule type" value="Genomic_DNA"/>
</dbReference>
<reference evidence="2" key="1">
    <citation type="submission" date="2017-02" db="EMBL/GenBank/DDBJ databases">
        <authorList>
            <person name="Dridi B."/>
        </authorList>
    </citation>
    <scope>NUCLEOTIDE SEQUENCE [LARGE SCALE GENOMIC DNA]</scope>
    <source>
        <strain evidence="2">B Co 03.10</strain>
    </source>
</reference>
<protein>
    <submittedName>
        <fullName evidence="1">2-oxo-hepta-3-ene-1,7-dioic acid hydratase</fullName>
        <ecNumber evidence="1">4.2.-.-</ecNumber>
    </submittedName>
</protein>
<dbReference type="PANTHER" id="PTHR30143:SF0">
    <property type="entry name" value="2-KETO-4-PENTENOATE HYDRATASE"/>
    <property type="match status" value="1"/>
</dbReference>
<sequence>MTMDVSHRGLTDAQVAALVDELAEAARTGARIAPASRRHPAMTVSDSYEVQRLWRARREAEGGRVAGFKIGLTSVAMQQAFGLDEPDYGVIFEDQILAAGSTVRATAWNNARVEVELSFLLASALVPGQGSGADGAFTAEDILAATACVVPSLEILDCHFVEDGMTVVDTISDNAALGAVVRGAEEFDPAAFDLSWIGAKLTINGAIVETGVSGAVLGHPAASAAWMANRFAERGEEIPAGSLLLSGSFTRPIPVSAGDAVIADYQGMGEVRVQFT</sequence>
<name>A0A1X6WVG3_9MICO</name>
<evidence type="ECO:0000313" key="1">
    <source>
        <dbReference type="EMBL" id="SLM89299.1"/>
    </source>
</evidence>
<proteinExistence type="predicted"/>